<dbReference type="Gene3D" id="2.160.20.80">
    <property type="entry name" value="E3 ubiquitin-protein ligase SopA"/>
    <property type="match status" value="1"/>
</dbReference>
<dbReference type="Gene3D" id="2.130.10.10">
    <property type="entry name" value="YVTN repeat-like/Quinoprotein amine dehydrogenase"/>
    <property type="match status" value="1"/>
</dbReference>
<keyword evidence="5" id="KW-1185">Reference proteome</keyword>
<feature type="non-terminal residue" evidence="4">
    <location>
        <position position="276"/>
    </location>
</feature>
<dbReference type="EMBL" id="JAAAIN010001364">
    <property type="protein sequence ID" value="KAG0303824.1"/>
    <property type="molecule type" value="Genomic_DNA"/>
</dbReference>
<dbReference type="InterPro" id="IPR001680">
    <property type="entry name" value="WD40_rpt"/>
</dbReference>
<feature type="repeat" description="WD" evidence="3">
    <location>
        <begin position="136"/>
        <end position="177"/>
    </location>
</feature>
<evidence type="ECO:0000313" key="5">
    <source>
        <dbReference type="Proteomes" id="UP000823405"/>
    </source>
</evidence>
<keyword evidence="2" id="KW-0677">Repeat</keyword>
<accession>A0A9P6UHW7</accession>
<protein>
    <recommendedName>
        <fullName evidence="6">WD40 repeat-like protein</fullName>
    </recommendedName>
</protein>
<evidence type="ECO:0000256" key="3">
    <source>
        <dbReference type="PROSITE-ProRule" id="PRU00221"/>
    </source>
</evidence>
<evidence type="ECO:0008006" key="6">
    <source>
        <dbReference type="Google" id="ProtNLM"/>
    </source>
</evidence>
<dbReference type="InterPro" id="IPR036322">
    <property type="entry name" value="WD40_repeat_dom_sf"/>
</dbReference>
<dbReference type="OrthoDB" id="2438020at2759"/>
<organism evidence="4 5">
    <name type="scientific">Linnemannia gamsii</name>
    <dbReference type="NCBI Taxonomy" id="64522"/>
    <lineage>
        <taxon>Eukaryota</taxon>
        <taxon>Fungi</taxon>
        <taxon>Fungi incertae sedis</taxon>
        <taxon>Mucoromycota</taxon>
        <taxon>Mortierellomycotina</taxon>
        <taxon>Mortierellomycetes</taxon>
        <taxon>Mortierellales</taxon>
        <taxon>Mortierellaceae</taxon>
        <taxon>Linnemannia</taxon>
    </lineage>
</organism>
<keyword evidence="1 3" id="KW-0853">WD repeat</keyword>
<evidence type="ECO:0000313" key="4">
    <source>
        <dbReference type="EMBL" id="KAG0303824.1"/>
    </source>
</evidence>
<dbReference type="SUPFAM" id="SSF50978">
    <property type="entry name" value="WD40 repeat-like"/>
    <property type="match status" value="1"/>
</dbReference>
<dbReference type="InterPro" id="IPR001646">
    <property type="entry name" value="5peptide_repeat"/>
</dbReference>
<dbReference type="Pfam" id="PF00400">
    <property type="entry name" value="WD40"/>
    <property type="match status" value="1"/>
</dbReference>
<evidence type="ECO:0000256" key="1">
    <source>
        <dbReference type="ARBA" id="ARBA00022574"/>
    </source>
</evidence>
<dbReference type="AlphaFoldDB" id="A0A9P6UHW7"/>
<name>A0A9P6UHW7_9FUNG</name>
<comment type="caution">
    <text evidence="4">The sequence shown here is derived from an EMBL/GenBank/DDBJ whole genome shotgun (WGS) entry which is preliminary data.</text>
</comment>
<dbReference type="PROSITE" id="PS50294">
    <property type="entry name" value="WD_REPEATS_REGION"/>
    <property type="match status" value="1"/>
</dbReference>
<reference evidence="4" key="1">
    <citation type="journal article" date="2020" name="Fungal Divers.">
        <title>Resolving the Mortierellaceae phylogeny through synthesis of multi-gene phylogenetics and phylogenomics.</title>
        <authorList>
            <person name="Vandepol N."/>
            <person name="Liber J."/>
            <person name="Desiro A."/>
            <person name="Na H."/>
            <person name="Kennedy M."/>
            <person name="Barry K."/>
            <person name="Grigoriev I.V."/>
            <person name="Miller A.N."/>
            <person name="O'Donnell K."/>
            <person name="Stajich J.E."/>
            <person name="Bonito G."/>
        </authorList>
    </citation>
    <scope>NUCLEOTIDE SEQUENCE</scope>
    <source>
        <strain evidence="4">NVP60</strain>
    </source>
</reference>
<sequence length="276" mass="30188">LNERESSPNLMTCLARLNIVKQTSILQLLTERLFKRRALGIVKKSKTNVKVTQAVANALSIWVRAAVPFNNMDLRGIRIPGADLCAGQFDSVDFEGAELSDVNMCRTWLSQANFSYPQMEGVQFGEMPFLEVGMHSKSFTGTIKGVALPPASIQFASGSEDGIIRVWDVRTGQAFVVMEGHTDDAFAFSPSGHQIASGSFVAYVLVLSNWSGIILDWGSLHQKAEKFRIPESGECTDHENFITTASFNGELALWDVSSGSGVEVHRPLIGAAYEIL</sequence>
<dbReference type="GO" id="GO:1990234">
    <property type="term" value="C:transferase complex"/>
    <property type="evidence" value="ECO:0007669"/>
    <property type="project" value="UniProtKB-ARBA"/>
</dbReference>
<dbReference type="SUPFAM" id="SSF141571">
    <property type="entry name" value="Pentapeptide repeat-like"/>
    <property type="match status" value="1"/>
</dbReference>
<dbReference type="SMART" id="SM00320">
    <property type="entry name" value="WD40"/>
    <property type="match status" value="2"/>
</dbReference>
<dbReference type="Proteomes" id="UP000823405">
    <property type="component" value="Unassembled WGS sequence"/>
</dbReference>
<proteinExistence type="predicted"/>
<dbReference type="PROSITE" id="PS50082">
    <property type="entry name" value="WD_REPEATS_2"/>
    <property type="match status" value="1"/>
</dbReference>
<dbReference type="PANTHER" id="PTHR22847">
    <property type="entry name" value="WD40 REPEAT PROTEIN"/>
    <property type="match status" value="1"/>
</dbReference>
<dbReference type="Pfam" id="PF00805">
    <property type="entry name" value="Pentapeptide"/>
    <property type="match status" value="1"/>
</dbReference>
<gene>
    <name evidence="4" type="ORF">BGZ97_001734</name>
</gene>
<dbReference type="InterPro" id="IPR015943">
    <property type="entry name" value="WD40/YVTN_repeat-like_dom_sf"/>
</dbReference>
<evidence type="ECO:0000256" key="2">
    <source>
        <dbReference type="ARBA" id="ARBA00022737"/>
    </source>
</evidence>
<dbReference type="PANTHER" id="PTHR22847:SF637">
    <property type="entry name" value="WD REPEAT DOMAIN 5B"/>
    <property type="match status" value="1"/>
</dbReference>